<dbReference type="SFLD" id="SFLDG01151">
    <property type="entry name" value="Main.2:_Nu-like"/>
    <property type="match status" value="1"/>
</dbReference>
<organism evidence="3 4">
    <name type="scientific">Sphingomonas colocasiae</name>
    <dbReference type="NCBI Taxonomy" id="1848973"/>
    <lineage>
        <taxon>Bacteria</taxon>
        <taxon>Pseudomonadati</taxon>
        <taxon>Pseudomonadota</taxon>
        <taxon>Alphaproteobacteria</taxon>
        <taxon>Sphingomonadales</taxon>
        <taxon>Sphingomonadaceae</taxon>
        <taxon>Sphingomonas</taxon>
    </lineage>
</organism>
<dbReference type="SFLD" id="SFLDS00019">
    <property type="entry name" value="Glutathione_Transferase_(cytos"/>
    <property type="match status" value="1"/>
</dbReference>
<dbReference type="InterPro" id="IPR040079">
    <property type="entry name" value="Glutathione_S-Trfase"/>
</dbReference>
<sequence length="226" mass="25274">MDLHYAETPNGWKVSICLEELGLPYRLIRVPLDQPRTPEFLAISPNGRIPAIVDHDAAEPIAIFESGAILLYLAERARRLIPADTVGRSHVIQWLMWQMAGLGPMAGQNGHFRLYAPEPVPYAIERYGNEVHRLYGVLDNQLARTGAFIAGNYSIADIACFPWIMTHKKQGLSLDDFPALQRWFAELRARPQVQRGLAAGKGIDGMRNNDMDAAARARLFGWKAAE</sequence>
<keyword evidence="4" id="KW-1185">Reference proteome</keyword>
<dbReference type="Gene3D" id="1.20.1050.10">
    <property type="match status" value="1"/>
</dbReference>
<dbReference type="SUPFAM" id="SSF47616">
    <property type="entry name" value="GST C-terminal domain-like"/>
    <property type="match status" value="1"/>
</dbReference>
<feature type="domain" description="GST C-terminal" evidence="2">
    <location>
        <begin position="84"/>
        <end position="213"/>
    </location>
</feature>
<dbReference type="InterPro" id="IPR004046">
    <property type="entry name" value="GST_C"/>
</dbReference>
<accession>A0ABS7PSQ9</accession>
<dbReference type="PANTHER" id="PTHR44051:SF19">
    <property type="entry name" value="DISULFIDE-BOND OXIDOREDUCTASE YFCG"/>
    <property type="match status" value="1"/>
</dbReference>
<gene>
    <name evidence="3" type="ORF">K7G82_18500</name>
</gene>
<name>A0ABS7PSQ9_9SPHN</name>
<dbReference type="PANTHER" id="PTHR44051">
    <property type="entry name" value="GLUTATHIONE S-TRANSFERASE-RELATED"/>
    <property type="match status" value="1"/>
</dbReference>
<evidence type="ECO:0000313" key="4">
    <source>
        <dbReference type="Proteomes" id="UP000706039"/>
    </source>
</evidence>
<evidence type="ECO:0000259" key="1">
    <source>
        <dbReference type="PROSITE" id="PS50404"/>
    </source>
</evidence>
<dbReference type="Gene3D" id="3.40.30.10">
    <property type="entry name" value="Glutaredoxin"/>
    <property type="match status" value="1"/>
</dbReference>
<evidence type="ECO:0000259" key="2">
    <source>
        <dbReference type="PROSITE" id="PS50405"/>
    </source>
</evidence>
<proteinExistence type="predicted"/>
<dbReference type="SFLD" id="SFLDG00358">
    <property type="entry name" value="Main_(cytGST)"/>
    <property type="match status" value="1"/>
</dbReference>
<comment type="caution">
    <text evidence="3">The sequence shown here is derived from an EMBL/GenBank/DDBJ whole genome shotgun (WGS) entry which is preliminary data.</text>
</comment>
<reference evidence="3 4" key="1">
    <citation type="submission" date="2021-08" db="EMBL/GenBank/DDBJ databases">
        <authorList>
            <person name="Tuo L."/>
        </authorList>
    </citation>
    <scope>NUCLEOTIDE SEQUENCE [LARGE SCALE GENOMIC DNA]</scope>
    <source>
        <strain evidence="3 4">JCM 31229</strain>
    </source>
</reference>
<dbReference type="PROSITE" id="PS50405">
    <property type="entry name" value="GST_CTER"/>
    <property type="match status" value="1"/>
</dbReference>
<dbReference type="InterPro" id="IPR036249">
    <property type="entry name" value="Thioredoxin-like_sf"/>
</dbReference>
<dbReference type="Pfam" id="PF13409">
    <property type="entry name" value="GST_N_2"/>
    <property type="match status" value="1"/>
</dbReference>
<feature type="domain" description="GST N-terminal" evidence="1">
    <location>
        <begin position="1"/>
        <end position="81"/>
    </location>
</feature>
<dbReference type="InterPro" id="IPR004045">
    <property type="entry name" value="Glutathione_S-Trfase_N"/>
</dbReference>
<protein>
    <submittedName>
        <fullName evidence="3">Glutathione S-transferase N-terminal domain-containing protein</fullName>
    </submittedName>
</protein>
<dbReference type="CDD" id="cd03048">
    <property type="entry name" value="GST_N_Ure2p_like"/>
    <property type="match status" value="1"/>
</dbReference>
<evidence type="ECO:0000313" key="3">
    <source>
        <dbReference type="EMBL" id="MBY8824301.1"/>
    </source>
</evidence>
<dbReference type="SUPFAM" id="SSF52833">
    <property type="entry name" value="Thioredoxin-like"/>
    <property type="match status" value="1"/>
</dbReference>
<dbReference type="CDD" id="cd10291">
    <property type="entry name" value="GST_C_YfcG_like"/>
    <property type="match status" value="1"/>
</dbReference>
<dbReference type="InterPro" id="IPR036282">
    <property type="entry name" value="Glutathione-S-Trfase_C_sf"/>
</dbReference>
<dbReference type="Proteomes" id="UP000706039">
    <property type="component" value="Unassembled WGS sequence"/>
</dbReference>
<dbReference type="PROSITE" id="PS50404">
    <property type="entry name" value="GST_NTER"/>
    <property type="match status" value="1"/>
</dbReference>
<dbReference type="Pfam" id="PF00043">
    <property type="entry name" value="GST_C"/>
    <property type="match status" value="1"/>
</dbReference>
<dbReference type="EMBL" id="JAINVV010000008">
    <property type="protein sequence ID" value="MBY8824301.1"/>
    <property type="molecule type" value="Genomic_DNA"/>
</dbReference>
<dbReference type="InterPro" id="IPR010987">
    <property type="entry name" value="Glutathione-S-Trfase_C-like"/>
</dbReference>